<feature type="domain" description="START" evidence="3">
    <location>
        <begin position="141"/>
        <end position="329"/>
    </location>
</feature>
<keyword evidence="2" id="KW-0472">Membrane</keyword>
<proteinExistence type="predicted"/>
<dbReference type="PROSITE" id="PS50848">
    <property type="entry name" value="START"/>
    <property type="match status" value="1"/>
</dbReference>
<dbReference type="Gene3D" id="3.30.530.20">
    <property type="match status" value="1"/>
</dbReference>
<dbReference type="OrthoDB" id="333905at2759"/>
<feature type="region of interest" description="Disordered" evidence="1">
    <location>
        <begin position="347"/>
        <end position="371"/>
    </location>
</feature>
<dbReference type="InterPro" id="IPR023393">
    <property type="entry name" value="START-like_dom_sf"/>
</dbReference>
<dbReference type="Pfam" id="PF01852">
    <property type="entry name" value="START"/>
    <property type="match status" value="1"/>
</dbReference>
<evidence type="ECO:0000313" key="5">
    <source>
        <dbReference type="Proteomes" id="UP000738359"/>
    </source>
</evidence>
<name>A0A9P6J259_MORAP</name>
<keyword evidence="2" id="KW-1133">Transmembrane helix</keyword>
<dbReference type="Proteomes" id="UP000738359">
    <property type="component" value="Unassembled WGS sequence"/>
</dbReference>
<evidence type="ECO:0000256" key="2">
    <source>
        <dbReference type="SAM" id="Phobius"/>
    </source>
</evidence>
<protein>
    <recommendedName>
        <fullName evidence="3">START domain-containing protein</fullName>
    </recommendedName>
</protein>
<dbReference type="SUPFAM" id="SSF55961">
    <property type="entry name" value="Bet v1-like"/>
    <property type="match status" value="1"/>
</dbReference>
<evidence type="ECO:0000259" key="3">
    <source>
        <dbReference type="PROSITE" id="PS50848"/>
    </source>
</evidence>
<dbReference type="EMBL" id="JAAAHY010000968">
    <property type="protein sequence ID" value="KAF9954441.1"/>
    <property type="molecule type" value="Genomic_DNA"/>
</dbReference>
<evidence type="ECO:0000313" key="4">
    <source>
        <dbReference type="EMBL" id="KAF9954441.1"/>
    </source>
</evidence>
<keyword evidence="2" id="KW-0812">Transmembrane</keyword>
<dbReference type="PANTHER" id="PTHR19308:SF14">
    <property type="entry name" value="START DOMAIN-CONTAINING PROTEIN"/>
    <property type="match status" value="1"/>
</dbReference>
<dbReference type="PANTHER" id="PTHR19308">
    <property type="entry name" value="PHOSPHATIDYLCHOLINE TRANSFER PROTEIN"/>
    <property type="match status" value="1"/>
</dbReference>
<dbReference type="InterPro" id="IPR002913">
    <property type="entry name" value="START_lipid-bd_dom"/>
</dbReference>
<dbReference type="CDD" id="cd00177">
    <property type="entry name" value="START"/>
    <property type="match status" value="1"/>
</dbReference>
<accession>A0A9P6J259</accession>
<dbReference type="SMART" id="SM00234">
    <property type="entry name" value="START"/>
    <property type="match status" value="1"/>
</dbReference>
<organism evidence="4 5">
    <name type="scientific">Mortierella alpina</name>
    <name type="common">Oleaginous fungus</name>
    <name type="synonym">Mortierella renispora</name>
    <dbReference type="NCBI Taxonomy" id="64518"/>
    <lineage>
        <taxon>Eukaryota</taxon>
        <taxon>Fungi</taxon>
        <taxon>Fungi incertae sedis</taxon>
        <taxon>Mucoromycota</taxon>
        <taxon>Mortierellomycotina</taxon>
        <taxon>Mortierellomycetes</taxon>
        <taxon>Mortierellales</taxon>
        <taxon>Mortierellaceae</taxon>
        <taxon>Mortierella</taxon>
    </lineage>
</organism>
<keyword evidence="5" id="KW-1185">Reference proteome</keyword>
<dbReference type="AlphaFoldDB" id="A0A9P6J259"/>
<sequence>MASQSPLAMLVLVTPYTILYLVNQLFLQGLLDKMHFVFFELIFVIAFRKLFGVPDLTERLFPAQVAIQSAQKVRPAKTSLVNDASLATVTEAGNGTPNDTITETRKKIRKVARKTPKKVKEHPYAKELVAMEKKMMDYLDNTEIWEKVFEETSPSLIEVYQYKARPMCYKVIAVLDNTAAVTFDVLSEITRRLEWDPLCVEAKTVAEVSPGVKVQYVRTKGMWPTASRDTVVLGTVKDLGEGRYMNVTTSVQHAAIPERTQEKFVRMETAVAGQMVGPEPGQPDKCRLIQVLDTDLKGWIPEKLIQMVSTKAIPEGMRNVNKLLPTLQPYHASKTIERVALARQEAEAKEEQGVEGQEAEQVHDLKSKRHSATLSSSSLADQLILDGAPHGLQNGNAHNGGNKAVERKRTGTFRVFWDSFKRNLGYGGAPGKANKDDDDYLRIYHVAAALFVDGPDDIDLVVLFARRLIGSHRHT</sequence>
<feature type="transmembrane region" description="Helical" evidence="2">
    <location>
        <begin position="7"/>
        <end position="27"/>
    </location>
</feature>
<evidence type="ECO:0000256" key="1">
    <source>
        <dbReference type="SAM" id="MobiDB-lite"/>
    </source>
</evidence>
<dbReference type="GO" id="GO:0005737">
    <property type="term" value="C:cytoplasm"/>
    <property type="evidence" value="ECO:0007669"/>
    <property type="project" value="UniProtKB-ARBA"/>
</dbReference>
<dbReference type="InterPro" id="IPR051213">
    <property type="entry name" value="START_lipid_transfer"/>
</dbReference>
<reference evidence="4" key="1">
    <citation type="journal article" date="2020" name="Fungal Divers.">
        <title>Resolving the Mortierellaceae phylogeny through synthesis of multi-gene phylogenetics and phylogenomics.</title>
        <authorList>
            <person name="Vandepol N."/>
            <person name="Liber J."/>
            <person name="Desiro A."/>
            <person name="Na H."/>
            <person name="Kennedy M."/>
            <person name="Barry K."/>
            <person name="Grigoriev I.V."/>
            <person name="Miller A.N."/>
            <person name="O'Donnell K."/>
            <person name="Stajich J.E."/>
            <person name="Bonito G."/>
        </authorList>
    </citation>
    <scope>NUCLEOTIDE SEQUENCE</scope>
    <source>
        <strain evidence="4">CK1249</strain>
    </source>
</reference>
<comment type="caution">
    <text evidence="4">The sequence shown here is derived from an EMBL/GenBank/DDBJ whole genome shotgun (WGS) entry which is preliminary data.</text>
</comment>
<gene>
    <name evidence="4" type="ORF">BGZ70_010553</name>
</gene>
<dbReference type="GO" id="GO:0008289">
    <property type="term" value="F:lipid binding"/>
    <property type="evidence" value="ECO:0007669"/>
    <property type="project" value="InterPro"/>
</dbReference>